<gene>
    <name evidence="2" type="ORF">PSYICH_LOCUS15175</name>
</gene>
<dbReference type="OrthoDB" id="6710353at2759"/>
<evidence type="ECO:0000313" key="3">
    <source>
        <dbReference type="Proteomes" id="UP001153636"/>
    </source>
</evidence>
<sequence length="163" mass="18112">MTWNFSKAGHGKGAPDDIGGVIKRTADRLVVLGEDISELKCLVEQVSNRCSGIQLQVVTEDSFQKIEGECSVPNDLKAFKGTMSIHQITWNANKSNTILCRRLSCLHCTSSEICSHYHLGEIVVPIRSERIRYSEVYSSSSDEGSSFTEEKHDFKSPTVSDEI</sequence>
<dbReference type="PANTHER" id="PTHR46601:SF1">
    <property type="entry name" value="ADF-H DOMAIN-CONTAINING PROTEIN"/>
    <property type="match status" value="1"/>
</dbReference>
<evidence type="ECO:0000256" key="1">
    <source>
        <dbReference type="SAM" id="MobiDB-lite"/>
    </source>
</evidence>
<dbReference type="EMBL" id="OV651821">
    <property type="protein sequence ID" value="CAH1115284.1"/>
    <property type="molecule type" value="Genomic_DNA"/>
</dbReference>
<protein>
    <submittedName>
        <fullName evidence="2">Uncharacterized protein</fullName>
    </submittedName>
</protein>
<name>A0A9P0DB71_9CUCU</name>
<evidence type="ECO:0000313" key="2">
    <source>
        <dbReference type="EMBL" id="CAH1115284.1"/>
    </source>
</evidence>
<dbReference type="Proteomes" id="UP001153636">
    <property type="component" value="Chromosome 9"/>
</dbReference>
<accession>A0A9P0DB71</accession>
<reference evidence="2" key="1">
    <citation type="submission" date="2022-01" db="EMBL/GenBank/DDBJ databases">
        <authorList>
            <person name="King R."/>
        </authorList>
    </citation>
    <scope>NUCLEOTIDE SEQUENCE</scope>
</reference>
<feature type="region of interest" description="Disordered" evidence="1">
    <location>
        <begin position="139"/>
        <end position="163"/>
    </location>
</feature>
<dbReference type="AlphaFoldDB" id="A0A9P0DB71"/>
<dbReference type="PANTHER" id="PTHR46601">
    <property type="entry name" value="ULP_PROTEASE DOMAIN-CONTAINING PROTEIN"/>
    <property type="match status" value="1"/>
</dbReference>
<proteinExistence type="predicted"/>
<keyword evidence="3" id="KW-1185">Reference proteome</keyword>
<organism evidence="2 3">
    <name type="scientific">Psylliodes chrysocephalus</name>
    <dbReference type="NCBI Taxonomy" id="3402493"/>
    <lineage>
        <taxon>Eukaryota</taxon>
        <taxon>Metazoa</taxon>
        <taxon>Ecdysozoa</taxon>
        <taxon>Arthropoda</taxon>
        <taxon>Hexapoda</taxon>
        <taxon>Insecta</taxon>
        <taxon>Pterygota</taxon>
        <taxon>Neoptera</taxon>
        <taxon>Endopterygota</taxon>
        <taxon>Coleoptera</taxon>
        <taxon>Polyphaga</taxon>
        <taxon>Cucujiformia</taxon>
        <taxon>Chrysomeloidea</taxon>
        <taxon>Chrysomelidae</taxon>
        <taxon>Galerucinae</taxon>
        <taxon>Alticini</taxon>
        <taxon>Psylliodes</taxon>
    </lineage>
</organism>